<protein>
    <recommendedName>
        <fullName evidence="1">DUF927 domain-containing protein</fullName>
    </recommendedName>
</protein>
<evidence type="ECO:0000313" key="3">
    <source>
        <dbReference type="Proteomes" id="UP000239936"/>
    </source>
</evidence>
<dbReference type="RefSeq" id="WP_105073086.1">
    <property type="nucleotide sequence ID" value="NZ_JAFLKP010000150.1"/>
</dbReference>
<name>A0A2S7XTH2_9GAMM</name>
<gene>
    <name evidence="2" type="ORF">CXB77_05305</name>
</gene>
<evidence type="ECO:0000259" key="1">
    <source>
        <dbReference type="Pfam" id="PF06048"/>
    </source>
</evidence>
<organism evidence="2 3">
    <name type="scientific">Chromatium okenii</name>
    <dbReference type="NCBI Taxonomy" id="61644"/>
    <lineage>
        <taxon>Bacteria</taxon>
        <taxon>Pseudomonadati</taxon>
        <taxon>Pseudomonadota</taxon>
        <taxon>Gammaproteobacteria</taxon>
        <taxon>Chromatiales</taxon>
        <taxon>Chromatiaceae</taxon>
        <taxon>Chromatium</taxon>
    </lineage>
</organism>
<feature type="domain" description="DUF927" evidence="1">
    <location>
        <begin position="63"/>
        <end position="320"/>
    </location>
</feature>
<dbReference type="EMBL" id="PPGH01000027">
    <property type="protein sequence ID" value="PQJ96833.1"/>
    <property type="molecule type" value="Genomic_DNA"/>
</dbReference>
<dbReference type="Pfam" id="PF06048">
    <property type="entry name" value="DUF927"/>
    <property type="match status" value="1"/>
</dbReference>
<dbReference type="OrthoDB" id="784829at2"/>
<comment type="caution">
    <text evidence="2">The sequence shown here is derived from an EMBL/GenBank/DDBJ whole genome shotgun (WGS) entry which is preliminary data.</text>
</comment>
<evidence type="ECO:0000313" key="2">
    <source>
        <dbReference type="EMBL" id="PQJ96833.1"/>
    </source>
</evidence>
<geneLocation type="plasmid" evidence="2">
    <name>pCok386</name>
</geneLocation>
<sequence length="630" mass="71111">MKFLTQQDFDEMSFRWKSRTFRTFPLQAEVKKDVPLIGYSLSAYDNSTTLTSGTPHVGLFVLVATVHDEKQNNFGKLIKFKNDMGVDCAIYLSNSSLRNGNGVNEMVKRGFYMEPDSQVIHKLQRYILLTKSDNFVPYVSYTGYSKAFNSFVLPDGLYNKDGKKLVVYDQRADDLPLDVNGSYTVWKNDIASHAVQYPIPAFALIVPFSSLLFPFVDLGTIFTHFYGLSSRGKTLLLQLAASVFGNGSDPRNSSQKSLISQWNATPVGLEGMAALYNGSIGLLDEIHKCDDKDFPNAIYALCGGINKARGKSTGALREQKSWVFPGLSSGEQSGLEKIAKTKEEATLGRLIRFLDIHIDGQIFTGLDDIEGERLATQLKGHCSNHYGHAARDFMQQLLNWANDYDSLRERINQEKEEMFSLVCPPDLSQAEVRVMHHFALFALAGRLAVQFNILPMTQAQVLSSVCHVRDIWLASMKAHHDKLIQQQAQKRDYVAILKDEIVNNLHLYQAATDTKPRSNCKGYYQLKRHSNEYNTYLLKPETFEEIFKGNDLDEVCEQLCEKKVLLRASDQFKRSHRISSVMGKNGNSASVRLYTITADIIDDPEETLEPELVLTAEERQLILEQRQGKG</sequence>
<accession>A0A2S7XTH2</accession>
<dbReference type="AlphaFoldDB" id="A0A2S7XTH2"/>
<keyword evidence="2" id="KW-0614">Plasmid</keyword>
<dbReference type="InterPro" id="IPR009270">
    <property type="entry name" value="DUF927"/>
</dbReference>
<reference evidence="2 3" key="1">
    <citation type="submission" date="2018-01" db="EMBL/GenBank/DDBJ databases">
        <title>The complete genome sequence of Chromatium okenii LaCa, a purple sulfur bacterium with a turbulent life.</title>
        <authorList>
            <person name="Luedin S.M."/>
            <person name="Liechti N."/>
            <person name="Storelli N."/>
            <person name="Danza F."/>
            <person name="Wittwer M."/>
            <person name="Pothier J.F."/>
            <person name="Tonolla M.A."/>
        </authorList>
    </citation>
    <scope>NUCLEOTIDE SEQUENCE [LARGE SCALE GENOMIC DNA]</scope>
    <source>
        <strain evidence="2 3">LaCa</strain>
        <plasmid evidence="2">pCok386</plasmid>
    </source>
</reference>
<proteinExistence type="predicted"/>
<keyword evidence="3" id="KW-1185">Reference proteome</keyword>
<dbReference type="Proteomes" id="UP000239936">
    <property type="component" value="Unassembled WGS sequence"/>
</dbReference>